<evidence type="ECO:0000313" key="1">
    <source>
        <dbReference type="EMBL" id="KJH45481.1"/>
    </source>
</evidence>
<gene>
    <name evidence="1" type="ORF">DICVIV_08484</name>
</gene>
<organism evidence="1 2">
    <name type="scientific">Dictyocaulus viviparus</name>
    <name type="common">Bovine lungworm</name>
    <dbReference type="NCBI Taxonomy" id="29172"/>
    <lineage>
        <taxon>Eukaryota</taxon>
        <taxon>Metazoa</taxon>
        <taxon>Ecdysozoa</taxon>
        <taxon>Nematoda</taxon>
        <taxon>Chromadorea</taxon>
        <taxon>Rhabditida</taxon>
        <taxon>Rhabditina</taxon>
        <taxon>Rhabditomorpha</taxon>
        <taxon>Strongyloidea</taxon>
        <taxon>Metastrongylidae</taxon>
        <taxon>Dictyocaulus</taxon>
    </lineage>
</organism>
<dbReference type="AlphaFoldDB" id="A0A0D8XSX4"/>
<sequence length="446" mass="50533">MNQLKSKINIKGKESVTNILKNINRLAKPGTENDWAELLAPTFNASTMGQEGYSLTEFAHRLAQSEAKYGKEVSEIIECFAKSRVDLPLKRLEDISRARMKCARHLLKIDIKKEEYINLWKLCNIYSTAAVDVDNAMREIRNVLRKRLNTKDTTREMSSFRRLIDEYRPSRKSVDNQEIYDKPNINTKEKQRWLELNMFGRRREEKKNAVIDNHNARKSKAAPKHDDQYKSSTMNVLFSANEGSESNSTGSVLESSQKIDAMKFAPTECSFSSFVTSHPTYSPPIGPHVTKTSSRTQNDECNMVWLLTDLQKGHIRPYSSAKSSKLAELENHDASSLFLKDTHQIANSSNLDQMSSLKPQTSLNGFIENAMLQPIAPPRLNALRAKTTSEVPNRGGHTYCVLGAIESTKTETTTDMMLSHTMIEIVPWRGRASNIIDKKIEVATSQ</sequence>
<accession>A0A0D8XSX4</accession>
<keyword evidence="2" id="KW-1185">Reference proteome</keyword>
<protein>
    <submittedName>
        <fullName evidence="1">Uncharacterized protein</fullName>
    </submittedName>
</protein>
<dbReference type="Proteomes" id="UP000053766">
    <property type="component" value="Unassembled WGS sequence"/>
</dbReference>
<evidence type="ECO:0000313" key="2">
    <source>
        <dbReference type="Proteomes" id="UP000053766"/>
    </source>
</evidence>
<reference evidence="2" key="2">
    <citation type="journal article" date="2016" name="Sci. Rep.">
        <title>Dictyocaulus viviparus genome, variome and transcriptome elucidate lungworm biology and support future intervention.</title>
        <authorList>
            <person name="McNulty S.N."/>
            <person name="Strube C."/>
            <person name="Rosa B.A."/>
            <person name="Martin J.C."/>
            <person name="Tyagi R."/>
            <person name="Choi Y.J."/>
            <person name="Wang Q."/>
            <person name="Hallsworth Pepin K."/>
            <person name="Zhang X."/>
            <person name="Ozersky P."/>
            <person name="Wilson R.K."/>
            <person name="Sternberg P.W."/>
            <person name="Gasser R.B."/>
            <person name="Mitreva M."/>
        </authorList>
    </citation>
    <scope>NUCLEOTIDE SEQUENCE [LARGE SCALE GENOMIC DNA]</scope>
    <source>
        <strain evidence="2">HannoverDv2000</strain>
    </source>
</reference>
<dbReference type="OrthoDB" id="5867147at2759"/>
<dbReference type="EMBL" id="KN716406">
    <property type="protein sequence ID" value="KJH45481.1"/>
    <property type="molecule type" value="Genomic_DNA"/>
</dbReference>
<name>A0A0D8XSX4_DICVI</name>
<reference evidence="1 2" key="1">
    <citation type="submission" date="2013-11" db="EMBL/GenBank/DDBJ databases">
        <title>Draft genome of the bovine lungworm Dictyocaulus viviparus.</title>
        <authorList>
            <person name="Mitreva M."/>
        </authorList>
    </citation>
    <scope>NUCLEOTIDE SEQUENCE [LARGE SCALE GENOMIC DNA]</scope>
    <source>
        <strain evidence="1 2">HannoverDv2000</strain>
    </source>
</reference>
<proteinExistence type="predicted"/>